<dbReference type="AlphaFoldDB" id="A0A067BQY3"/>
<proteinExistence type="predicted"/>
<dbReference type="Gene3D" id="1.20.5.190">
    <property type="match status" value="1"/>
</dbReference>
<dbReference type="InterPro" id="IPR000048">
    <property type="entry name" value="IQ_motif_EF-hand-BS"/>
</dbReference>
<organism evidence="3 4">
    <name type="scientific">Saprolegnia parasitica (strain CBS 223.65)</name>
    <dbReference type="NCBI Taxonomy" id="695850"/>
    <lineage>
        <taxon>Eukaryota</taxon>
        <taxon>Sar</taxon>
        <taxon>Stramenopiles</taxon>
        <taxon>Oomycota</taxon>
        <taxon>Saprolegniomycetes</taxon>
        <taxon>Saprolegniales</taxon>
        <taxon>Saprolegniaceae</taxon>
        <taxon>Saprolegnia</taxon>
    </lineage>
</organism>
<feature type="coiled-coil region" evidence="1">
    <location>
        <begin position="350"/>
        <end position="413"/>
    </location>
</feature>
<feature type="compositionally biased region" description="Basic residues" evidence="2">
    <location>
        <begin position="1"/>
        <end position="10"/>
    </location>
</feature>
<dbReference type="OrthoDB" id="73247at2759"/>
<dbReference type="PROSITE" id="PS50096">
    <property type="entry name" value="IQ"/>
    <property type="match status" value="1"/>
</dbReference>
<name>A0A067BQY3_SAPPC</name>
<dbReference type="Proteomes" id="UP000030745">
    <property type="component" value="Unassembled WGS sequence"/>
</dbReference>
<dbReference type="EMBL" id="KK583299">
    <property type="protein sequence ID" value="KDO20934.1"/>
    <property type="molecule type" value="Genomic_DNA"/>
</dbReference>
<keyword evidence="4" id="KW-1185">Reference proteome</keyword>
<keyword evidence="1" id="KW-0175">Coiled coil</keyword>
<accession>A0A067BQY3</accession>
<evidence type="ECO:0000256" key="2">
    <source>
        <dbReference type="SAM" id="MobiDB-lite"/>
    </source>
</evidence>
<dbReference type="OMA" id="WARARMC"/>
<sequence length="564" mass="64283">METPVSRRHVLSMTLPRNGLPTAKHPASKARRPAKGQAAPSALGSALWGFPVYFSPEMDREHDERAQRVAALRAKLQAERARQVAVHEAEADERMARSRRDHTKYLYYASRYGALPALLFCCTQFPGRVYELYVHKTANALQTWARARMCILKAHARSHVASVFVASVVAIVLEKRSAAATQADRATQLLRRIVLRAQVQTFGAWKGWLLQTRAIKRKFQAAMYATLASRFTTWRDHAHTRAMIRHGKLCQASVKVFRRSLINRFGHWRVVTQRTKDIRCRFANVCVRRQRELFGVWAAYVAFAHRTTAYARQLQAWLRRCLVRARFRKRQHAATTVTRYVRGHLARRHVIALRETMRALESKLRFERRKALATQHETFNAHLRNAIATERERRRLEEAVLQQEQDRVAAEVKKALAKILGNEYRAQLREKMTLLKQRDGLDAKRAAAKAATEVVADAVALAREQARAAFRATRPPPAVCGECQLGLPTRQCPHVCGDADADARYEAYAREQVLLQAVALAQLERETISFATLYQYKRTATNSFFGGTYARPTRVIPLCCEIGA</sequence>
<gene>
    <name evidence="3" type="ORF">SPRG_14025</name>
</gene>
<evidence type="ECO:0000313" key="4">
    <source>
        <dbReference type="Proteomes" id="UP000030745"/>
    </source>
</evidence>
<dbReference type="VEuPathDB" id="FungiDB:SPRG_14025"/>
<dbReference type="RefSeq" id="XP_012208326.1">
    <property type="nucleotide sequence ID" value="XM_012352936.1"/>
</dbReference>
<evidence type="ECO:0000313" key="3">
    <source>
        <dbReference type="EMBL" id="KDO20934.1"/>
    </source>
</evidence>
<protein>
    <submittedName>
        <fullName evidence="3">Uncharacterized protein</fullName>
    </submittedName>
</protein>
<dbReference type="KEGG" id="spar:SPRG_14025"/>
<dbReference type="GeneID" id="24135858"/>
<feature type="region of interest" description="Disordered" evidence="2">
    <location>
        <begin position="1"/>
        <end position="40"/>
    </location>
</feature>
<dbReference type="SMART" id="SM00015">
    <property type="entry name" value="IQ"/>
    <property type="match status" value="2"/>
</dbReference>
<reference evidence="3 4" key="1">
    <citation type="journal article" date="2013" name="PLoS Genet.">
        <title>Distinctive expansion of potential virulence genes in the genome of the oomycete fish pathogen Saprolegnia parasitica.</title>
        <authorList>
            <person name="Jiang R.H."/>
            <person name="de Bruijn I."/>
            <person name="Haas B.J."/>
            <person name="Belmonte R."/>
            <person name="Lobach L."/>
            <person name="Christie J."/>
            <person name="van den Ackerveken G."/>
            <person name="Bottin A."/>
            <person name="Bulone V."/>
            <person name="Diaz-Moreno S.M."/>
            <person name="Dumas B."/>
            <person name="Fan L."/>
            <person name="Gaulin E."/>
            <person name="Govers F."/>
            <person name="Grenville-Briggs L.J."/>
            <person name="Horner N.R."/>
            <person name="Levin J.Z."/>
            <person name="Mammella M."/>
            <person name="Meijer H.J."/>
            <person name="Morris P."/>
            <person name="Nusbaum C."/>
            <person name="Oome S."/>
            <person name="Phillips A.J."/>
            <person name="van Rooyen D."/>
            <person name="Rzeszutek E."/>
            <person name="Saraiva M."/>
            <person name="Secombes C.J."/>
            <person name="Seidl M.F."/>
            <person name="Snel B."/>
            <person name="Stassen J.H."/>
            <person name="Sykes S."/>
            <person name="Tripathy S."/>
            <person name="van den Berg H."/>
            <person name="Vega-Arreguin J.C."/>
            <person name="Wawra S."/>
            <person name="Young S.K."/>
            <person name="Zeng Q."/>
            <person name="Dieguez-Uribeondo J."/>
            <person name="Russ C."/>
            <person name="Tyler B.M."/>
            <person name="van West P."/>
        </authorList>
    </citation>
    <scope>NUCLEOTIDE SEQUENCE [LARGE SCALE GENOMIC DNA]</scope>
    <source>
        <strain evidence="3 4">CBS 223.65</strain>
    </source>
</reference>
<evidence type="ECO:0000256" key="1">
    <source>
        <dbReference type="SAM" id="Coils"/>
    </source>
</evidence>